<organism evidence="2 3">
    <name type="scientific">Aegilops tauschii subsp. strangulata</name>
    <name type="common">Goatgrass</name>
    <dbReference type="NCBI Taxonomy" id="200361"/>
    <lineage>
        <taxon>Eukaryota</taxon>
        <taxon>Viridiplantae</taxon>
        <taxon>Streptophyta</taxon>
        <taxon>Embryophyta</taxon>
        <taxon>Tracheophyta</taxon>
        <taxon>Spermatophyta</taxon>
        <taxon>Magnoliopsida</taxon>
        <taxon>Liliopsida</taxon>
        <taxon>Poales</taxon>
        <taxon>Poaceae</taxon>
        <taxon>BOP clade</taxon>
        <taxon>Pooideae</taxon>
        <taxon>Triticodae</taxon>
        <taxon>Triticeae</taxon>
        <taxon>Triticinae</taxon>
        <taxon>Aegilops</taxon>
    </lineage>
</organism>
<protein>
    <submittedName>
        <fullName evidence="2">Uncharacterized protein</fullName>
    </submittedName>
</protein>
<keyword evidence="1" id="KW-0472">Membrane</keyword>
<sequence>MCYLNLSCFCISSSFEPSNDLFTTNDKCEVYRNLHLIFLSCFCIISPFEPSDDLCTTNEKCEVYRNLHFIFLTVLFYLMSEPLYIPYICDLSNL</sequence>
<dbReference type="Proteomes" id="UP000015105">
    <property type="component" value="Chromosome 6D"/>
</dbReference>
<reference evidence="2" key="4">
    <citation type="submission" date="2019-03" db="UniProtKB">
        <authorList>
            <consortium name="EnsemblPlants"/>
        </authorList>
    </citation>
    <scope>IDENTIFICATION</scope>
</reference>
<keyword evidence="1" id="KW-1133">Transmembrane helix</keyword>
<keyword evidence="3" id="KW-1185">Reference proteome</keyword>
<reference evidence="3" key="2">
    <citation type="journal article" date="2017" name="Nat. Plants">
        <title>The Aegilops tauschii genome reveals multiple impacts of transposons.</title>
        <authorList>
            <person name="Zhao G."/>
            <person name="Zou C."/>
            <person name="Li K."/>
            <person name="Wang K."/>
            <person name="Li T."/>
            <person name="Gao L."/>
            <person name="Zhang X."/>
            <person name="Wang H."/>
            <person name="Yang Z."/>
            <person name="Liu X."/>
            <person name="Jiang W."/>
            <person name="Mao L."/>
            <person name="Kong X."/>
            <person name="Jiao Y."/>
            <person name="Jia J."/>
        </authorList>
    </citation>
    <scope>NUCLEOTIDE SEQUENCE [LARGE SCALE GENOMIC DNA]</scope>
    <source>
        <strain evidence="3">cv. AL8/78</strain>
    </source>
</reference>
<dbReference type="Gramene" id="AET6Gv20481300.22">
    <property type="protein sequence ID" value="AET6Gv20481300.22"/>
    <property type="gene ID" value="AET6Gv20481300"/>
</dbReference>
<evidence type="ECO:0000256" key="1">
    <source>
        <dbReference type="SAM" id="Phobius"/>
    </source>
</evidence>
<keyword evidence="1" id="KW-0812">Transmembrane</keyword>
<name>A0A453NTS1_AEGTS</name>
<proteinExistence type="predicted"/>
<evidence type="ECO:0000313" key="2">
    <source>
        <dbReference type="EnsemblPlants" id="AET6Gv20481300.22"/>
    </source>
</evidence>
<reference evidence="3" key="1">
    <citation type="journal article" date="2014" name="Science">
        <title>Ancient hybridizations among the ancestral genomes of bread wheat.</title>
        <authorList>
            <consortium name="International Wheat Genome Sequencing Consortium,"/>
            <person name="Marcussen T."/>
            <person name="Sandve S.R."/>
            <person name="Heier L."/>
            <person name="Spannagl M."/>
            <person name="Pfeifer M."/>
            <person name="Jakobsen K.S."/>
            <person name="Wulff B.B."/>
            <person name="Steuernagel B."/>
            <person name="Mayer K.F."/>
            <person name="Olsen O.A."/>
        </authorList>
    </citation>
    <scope>NUCLEOTIDE SEQUENCE [LARGE SCALE GENOMIC DNA]</scope>
    <source>
        <strain evidence="3">cv. AL8/78</strain>
    </source>
</reference>
<reference evidence="2" key="5">
    <citation type="journal article" date="2021" name="G3 (Bethesda)">
        <title>Aegilops tauschii genome assembly Aet v5.0 features greater sequence contiguity and improved annotation.</title>
        <authorList>
            <person name="Wang L."/>
            <person name="Zhu T."/>
            <person name="Rodriguez J.C."/>
            <person name="Deal K.R."/>
            <person name="Dubcovsky J."/>
            <person name="McGuire P.E."/>
            <person name="Lux T."/>
            <person name="Spannagl M."/>
            <person name="Mayer K.F.X."/>
            <person name="Baldrich P."/>
            <person name="Meyers B.C."/>
            <person name="Huo N."/>
            <person name="Gu Y.Q."/>
            <person name="Zhou H."/>
            <person name="Devos K.M."/>
            <person name="Bennetzen J.L."/>
            <person name="Unver T."/>
            <person name="Budak H."/>
            <person name="Gulick P.J."/>
            <person name="Galiba G."/>
            <person name="Kalapos B."/>
            <person name="Nelson D.R."/>
            <person name="Li P."/>
            <person name="You F.M."/>
            <person name="Luo M.C."/>
            <person name="Dvorak J."/>
        </authorList>
    </citation>
    <scope>NUCLEOTIDE SEQUENCE [LARGE SCALE GENOMIC DNA]</scope>
    <source>
        <strain evidence="2">cv. AL8/78</strain>
    </source>
</reference>
<accession>A0A453NTS1</accession>
<feature type="transmembrane region" description="Helical" evidence="1">
    <location>
        <begin position="69"/>
        <end position="88"/>
    </location>
</feature>
<dbReference type="EnsemblPlants" id="AET6Gv20481300.22">
    <property type="protein sequence ID" value="AET6Gv20481300.22"/>
    <property type="gene ID" value="AET6Gv20481300"/>
</dbReference>
<reference evidence="2" key="3">
    <citation type="journal article" date="2017" name="Nature">
        <title>Genome sequence of the progenitor of the wheat D genome Aegilops tauschii.</title>
        <authorList>
            <person name="Luo M.C."/>
            <person name="Gu Y.Q."/>
            <person name="Puiu D."/>
            <person name="Wang H."/>
            <person name="Twardziok S.O."/>
            <person name="Deal K.R."/>
            <person name="Huo N."/>
            <person name="Zhu T."/>
            <person name="Wang L."/>
            <person name="Wang Y."/>
            <person name="McGuire P.E."/>
            <person name="Liu S."/>
            <person name="Long H."/>
            <person name="Ramasamy R.K."/>
            <person name="Rodriguez J.C."/>
            <person name="Van S.L."/>
            <person name="Yuan L."/>
            <person name="Wang Z."/>
            <person name="Xia Z."/>
            <person name="Xiao L."/>
            <person name="Anderson O.D."/>
            <person name="Ouyang S."/>
            <person name="Liang Y."/>
            <person name="Zimin A.V."/>
            <person name="Pertea G."/>
            <person name="Qi P."/>
            <person name="Bennetzen J.L."/>
            <person name="Dai X."/>
            <person name="Dawson M.W."/>
            <person name="Muller H.G."/>
            <person name="Kugler K."/>
            <person name="Rivarola-Duarte L."/>
            <person name="Spannagl M."/>
            <person name="Mayer K.F.X."/>
            <person name="Lu F.H."/>
            <person name="Bevan M.W."/>
            <person name="Leroy P."/>
            <person name="Li P."/>
            <person name="You F.M."/>
            <person name="Sun Q."/>
            <person name="Liu Z."/>
            <person name="Lyons E."/>
            <person name="Wicker T."/>
            <person name="Salzberg S.L."/>
            <person name="Devos K.M."/>
            <person name="Dvorak J."/>
        </authorList>
    </citation>
    <scope>NUCLEOTIDE SEQUENCE [LARGE SCALE GENOMIC DNA]</scope>
    <source>
        <strain evidence="2">cv. AL8/78</strain>
    </source>
</reference>
<evidence type="ECO:0000313" key="3">
    <source>
        <dbReference type="Proteomes" id="UP000015105"/>
    </source>
</evidence>
<dbReference type="AlphaFoldDB" id="A0A453NTS1"/>